<protein>
    <recommendedName>
        <fullName evidence="3">Exocyst subunit Exo70 family protein</fullName>
    </recommendedName>
</protein>
<sequence length="589" mass="68216">MAKVASVEKDADHFTDEMPTKFSNLSIEEEEIMNKEWRLGVMEEKILAQDVDESMIWSYGVKKSSEYLCVVDEVRKFTESSGSSNEFLDRAHCLLQMAMARLEEEFIYLLVHNEQLVEPGLMSFPSSEEGSVDEYSCSSLEEEQIEGRIRSESSIHAEDFVINLVDPGAVFDLKCIAGMMLICNYDMECCRAYVNIRKQALDECLSALCMEKWSIEEILQMHWRVLNKKIKRWNQAMKVFVRVYLTSERHLCNVVLGDYSTSVRERCFVEISKVSILRLLNFAEAIAIGTPKLEKIFRILDMYECLTDLLPDVESMFPEESCSSILTECHDVVSRLGETIRVIFKEFKNAIRNNRSKNALVGGGVHPITKYVMNYIKTLGDYSSTLEPLLDNQKEQTGSFHVTPLSHHLLSIVSILESNLNTRSMLYKDAALQNIFLMNNIYYMFQKVKDSELRTFFNDNWIKETKRKFRNYEMRYERASWPSVLSFLKDEGGSTPSNSVLKDKFKHFNLAFEEVYRNQTAWLVPAVELREDLRISVSHILLQAYRTFIGRYSSQLDGVRHRNKYIKYSADDLAAYILDLFEGSPKSLH</sequence>
<evidence type="ECO:0000256" key="3">
    <source>
        <dbReference type="RuleBase" id="RU365026"/>
    </source>
</evidence>
<feature type="domain" description="Exocyst complex subunit Exo70 C-terminal" evidence="4">
    <location>
        <begin position="231"/>
        <end position="579"/>
    </location>
</feature>
<dbReference type="SUPFAM" id="SSF74788">
    <property type="entry name" value="Cullin repeat-like"/>
    <property type="match status" value="1"/>
</dbReference>
<name>A0AB40CAV6_DIOCR</name>
<dbReference type="AlphaFoldDB" id="A0AB40CAV6"/>
<dbReference type="PANTHER" id="PTHR12542:SF49">
    <property type="entry name" value="EXOCYST SUBUNIT EXO70 FAMILY PROTEIN"/>
    <property type="match status" value="1"/>
</dbReference>
<dbReference type="Gene3D" id="1.20.1280.170">
    <property type="entry name" value="Exocyst complex component Exo70"/>
    <property type="match status" value="1"/>
</dbReference>
<dbReference type="GO" id="GO:0006887">
    <property type="term" value="P:exocytosis"/>
    <property type="evidence" value="ECO:0007669"/>
    <property type="project" value="UniProtKB-KW"/>
</dbReference>
<keyword evidence="3" id="KW-0653">Protein transport</keyword>
<dbReference type="GO" id="GO:0000145">
    <property type="term" value="C:exocyst"/>
    <property type="evidence" value="ECO:0007669"/>
    <property type="project" value="InterPro"/>
</dbReference>
<dbReference type="GO" id="GO:0005546">
    <property type="term" value="F:phosphatidylinositol-4,5-bisphosphate binding"/>
    <property type="evidence" value="ECO:0007669"/>
    <property type="project" value="InterPro"/>
</dbReference>
<gene>
    <name evidence="6" type="primary">LOC120274482</name>
</gene>
<evidence type="ECO:0000313" key="6">
    <source>
        <dbReference type="RefSeq" id="XP_039136958.1"/>
    </source>
</evidence>
<dbReference type="Pfam" id="PF03081">
    <property type="entry name" value="Exo70_C"/>
    <property type="match status" value="1"/>
</dbReference>
<comment type="function">
    <text evidence="3">Component of the exocyst complex.</text>
</comment>
<organism evidence="5 6">
    <name type="scientific">Dioscorea cayennensis subsp. rotundata</name>
    <name type="common">White Guinea yam</name>
    <name type="synonym">Dioscorea rotundata</name>
    <dbReference type="NCBI Taxonomy" id="55577"/>
    <lineage>
        <taxon>Eukaryota</taxon>
        <taxon>Viridiplantae</taxon>
        <taxon>Streptophyta</taxon>
        <taxon>Embryophyta</taxon>
        <taxon>Tracheophyta</taxon>
        <taxon>Spermatophyta</taxon>
        <taxon>Magnoliopsida</taxon>
        <taxon>Liliopsida</taxon>
        <taxon>Dioscoreales</taxon>
        <taxon>Dioscoreaceae</taxon>
        <taxon>Dioscorea</taxon>
    </lineage>
</organism>
<dbReference type="PANTHER" id="PTHR12542">
    <property type="entry name" value="EXOCYST COMPLEX PROTEIN EXO70"/>
    <property type="match status" value="1"/>
</dbReference>
<proteinExistence type="inferred from homology"/>
<evidence type="ECO:0000256" key="2">
    <source>
        <dbReference type="ARBA" id="ARBA00022448"/>
    </source>
</evidence>
<dbReference type="InterPro" id="IPR004140">
    <property type="entry name" value="Exo70"/>
</dbReference>
<dbReference type="RefSeq" id="XP_039136958.1">
    <property type="nucleotide sequence ID" value="XM_039281024.1"/>
</dbReference>
<evidence type="ECO:0000313" key="5">
    <source>
        <dbReference type="Proteomes" id="UP001515500"/>
    </source>
</evidence>
<dbReference type="GO" id="GO:0015031">
    <property type="term" value="P:protein transport"/>
    <property type="evidence" value="ECO:0007669"/>
    <property type="project" value="UniProtKB-KW"/>
</dbReference>
<reference evidence="6" key="1">
    <citation type="submission" date="2025-08" db="UniProtKB">
        <authorList>
            <consortium name="RefSeq"/>
        </authorList>
    </citation>
    <scope>IDENTIFICATION</scope>
</reference>
<dbReference type="InterPro" id="IPR016159">
    <property type="entry name" value="Cullin_repeat-like_dom_sf"/>
</dbReference>
<comment type="similarity">
    <text evidence="1 3">Belongs to the EXO70 family.</text>
</comment>
<accession>A0AB40CAV6</accession>
<keyword evidence="2 3" id="KW-0813">Transport</keyword>
<evidence type="ECO:0000256" key="1">
    <source>
        <dbReference type="ARBA" id="ARBA00006756"/>
    </source>
</evidence>
<dbReference type="GeneID" id="120274482"/>
<dbReference type="InterPro" id="IPR046364">
    <property type="entry name" value="Exo70_C"/>
</dbReference>
<dbReference type="Proteomes" id="UP001515500">
    <property type="component" value="Chromosome 13"/>
</dbReference>
<keyword evidence="5" id="KW-1185">Reference proteome</keyword>
<keyword evidence="3" id="KW-0268">Exocytosis</keyword>
<evidence type="ECO:0000259" key="4">
    <source>
        <dbReference type="Pfam" id="PF03081"/>
    </source>
</evidence>
<dbReference type="Pfam" id="PF20669">
    <property type="entry name" value="Exo70_N"/>
    <property type="match status" value="1"/>
</dbReference>